<dbReference type="Proteomes" id="UP000030766">
    <property type="component" value="Unassembled WGS sequence"/>
</dbReference>
<feature type="region of interest" description="Disordered" evidence="2">
    <location>
        <begin position="137"/>
        <end position="156"/>
    </location>
</feature>
<feature type="compositionally biased region" description="Basic residues" evidence="2">
    <location>
        <begin position="27"/>
        <end position="43"/>
    </location>
</feature>
<accession>W9JF73</accession>
<name>W9JF73_FUSOX</name>
<dbReference type="InterPro" id="IPR018034">
    <property type="entry name" value="Kri1"/>
</dbReference>
<dbReference type="PANTHER" id="PTHR14490:SF5">
    <property type="entry name" value="PROTEIN KRI1 HOMOLOG"/>
    <property type="match status" value="1"/>
</dbReference>
<comment type="similarity">
    <text evidence="1">Belongs to the KRI1 family.</text>
</comment>
<gene>
    <name evidence="4" type="ORF">FOZG_18010</name>
</gene>
<proteinExistence type="inferred from homology"/>
<dbReference type="InterPro" id="IPR024626">
    <property type="entry name" value="Kri1-like_C"/>
</dbReference>
<feature type="compositionally biased region" description="Basic and acidic residues" evidence="2">
    <location>
        <begin position="246"/>
        <end position="259"/>
    </location>
</feature>
<reference evidence="4" key="2">
    <citation type="submission" date="2012-06" db="EMBL/GenBank/DDBJ databases">
        <title>Annotation of the Genome Sequence of Fusarium oxysporum Fo47.</title>
        <authorList>
            <consortium name="The Broad Institute Genomics Platform"/>
            <person name="Ma L.-J."/>
            <person name="Corby-Kistler H."/>
            <person name="Broz K."/>
            <person name="Gale L.R."/>
            <person name="Jonkers W."/>
            <person name="O'Donnell K."/>
            <person name="Ploetz R."/>
            <person name="Steinberg C."/>
            <person name="Schwartz D.C."/>
            <person name="VanEtten H."/>
            <person name="Zhou S."/>
            <person name="Young S.K."/>
            <person name="Zeng Q."/>
            <person name="Gargeya S."/>
            <person name="Fitzgerald M."/>
            <person name="Abouelleil A."/>
            <person name="Alvarado L."/>
            <person name="Chapman S.B."/>
            <person name="Gainer-Dewar J."/>
            <person name="Goldberg J."/>
            <person name="Griggs A."/>
            <person name="Gujja S."/>
            <person name="Hansen M."/>
            <person name="Howarth C."/>
            <person name="Imamovic A."/>
            <person name="Ireland A."/>
            <person name="Larimer J."/>
            <person name="McCowan C."/>
            <person name="Murphy C."/>
            <person name="Pearson M."/>
            <person name="Poon T.W."/>
            <person name="Priest M."/>
            <person name="Roberts A."/>
            <person name="Saif S."/>
            <person name="Shea T."/>
            <person name="Sykes S."/>
            <person name="Wortman J."/>
            <person name="Nusbaum C."/>
            <person name="Birren B."/>
        </authorList>
    </citation>
    <scope>NUCLEOTIDE SEQUENCE</scope>
    <source>
        <strain evidence="4">Fo47</strain>
    </source>
</reference>
<dbReference type="Pfam" id="PF12936">
    <property type="entry name" value="Kri1_C"/>
    <property type="match status" value="1"/>
</dbReference>
<dbReference type="HOGENOM" id="CLU_769543_0_0_1"/>
<organism evidence="4">
    <name type="scientific">Fusarium oxysporum Fo47</name>
    <dbReference type="NCBI Taxonomy" id="660027"/>
    <lineage>
        <taxon>Eukaryota</taxon>
        <taxon>Fungi</taxon>
        <taxon>Dikarya</taxon>
        <taxon>Ascomycota</taxon>
        <taxon>Pezizomycotina</taxon>
        <taxon>Sordariomycetes</taxon>
        <taxon>Hypocreomycetidae</taxon>
        <taxon>Hypocreales</taxon>
        <taxon>Nectriaceae</taxon>
        <taxon>Fusarium</taxon>
        <taxon>Fusarium oxysporum species complex</taxon>
    </lineage>
</organism>
<sequence length="360" mass="41463">MGFGCTGSSVQISGSVDPQIEGVRSSGRARRRRSHRRRLRLHRAQSDDGEDNDDHADEFEQAYKLRFEDPERSNEFLRSYAREVAAAKSVKREEKSGRKRQHELERERKEAEKKERREEKTRLKKLKLDEAQEELLKIKCTAGVGGGRGGMKKRFGDDYCAQQDDAFTSDEEGEGGEKKSKRPKKPKWDDDIDIKDLIPDFEDHEEKPENSLSDVEDGAAEEEDDEEDEDGRPSKKRKTDHKKARKESQKQARQERAKLEALVDSTLELSDHALLKQPSHTPFRYRETSPQSFGMTARDILLAPLRRRPQRLCRSQEARHFRRSGGEAKEVQGQEGCFCRRSSGGIEGYLWGHLSEIPLR</sequence>
<dbReference type="PANTHER" id="PTHR14490">
    <property type="entry name" value="ZINC FINGER, ZZ TYPE"/>
    <property type="match status" value="1"/>
</dbReference>
<evidence type="ECO:0000313" key="4">
    <source>
        <dbReference type="EMBL" id="EWZ28305.1"/>
    </source>
</evidence>
<dbReference type="AlphaFoldDB" id="W9JF73"/>
<reference evidence="4" key="1">
    <citation type="submission" date="2011-06" db="EMBL/GenBank/DDBJ databases">
        <title>The Genome Sequence of Fusarium oxysporum Fo47.</title>
        <authorList>
            <consortium name="The Broad Institute Genome Sequencing Platform"/>
            <person name="Ma L.-J."/>
            <person name="Gale L.R."/>
            <person name="Schwartz D.C."/>
            <person name="Zhou S."/>
            <person name="Corby-Kistler H."/>
            <person name="Young S.K."/>
            <person name="Zeng Q."/>
            <person name="Gargeya S."/>
            <person name="Fitzgerald M."/>
            <person name="Haas B."/>
            <person name="Abouelleil A."/>
            <person name="Alvarado L."/>
            <person name="Arachchi H.M."/>
            <person name="Berlin A."/>
            <person name="Brown A."/>
            <person name="Chapman S.B."/>
            <person name="Chen Z."/>
            <person name="Dunbar C."/>
            <person name="Freedman E."/>
            <person name="Gearin G."/>
            <person name="Gellesch M."/>
            <person name="Goldberg J."/>
            <person name="Griggs A."/>
            <person name="Gujja S."/>
            <person name="Heiman D."/>
            <person name="Howarth C."/>
            <person name="Larson L."/>
            <person name="Lui A."/>
            <person name="MacDonald P.J.P."/>
            <person name="Mehta T."/>
            <person name="Montmayeur A."/>
            <person name="Murphy C."/>
            <person name="Neiman D."/>
            <person name="Pearson M."/>
            <person name="Priest M."/>
            <person name="Roberts A."/>
            <person name="Saif S."/>
            <person name="Shea T."/>
            <person name="Shenoy N."/>
            <person name="Sisk P."/>
            <person name="Stolte C."/>
            <person name="Sykes S."/>
            <person name="Wortman J."/>
            <person name="Nusbaum C."/>
            <person name="Birren B."/>
        </authorList>
    </citation>
    <scope>NUCLEOTIDE SEQUENCE [LARGE SCALE GENOMIC DNA]</scope>
    <source>
        <strain evidence="4">Fo47</strain>
    </source>
</reference>
<feature type="region of interest" description="Disordered" evidence="2">
    <location>
        <begin position="1"/>
        <end position="57"/>
    </location>
</feature>
<dbReference type="Pfam" id="PF05178">
    <property type="entry name" value="Kri1"/>
    <property type="match status" value="1"/>
</dbReference>
<feature type="region of interest" description="Disordered" evidence="2">
    <location>
        <begin position="86"/>
        <end position="128"/>
    </location>
</feature>
<dbReference type="GO" id="GO:0000447">
    <property type="term" value="P:endonucleolytic cleavage in ITS1 to separate SSU-rRNA from 5.8S rRNA and LSU-rRNA from tricistronic rRNA transcript (SSU-rRNA, 5.8S rRNA, LSU-rRNA)"/>
    <property type="evidence" value="ECO:0007669"/>
    <property type="project" value="TreeGrafter"/>
</dbReference>
<feature type="compositionally biased region" description="Basic and acidic residues" evidence="2">
    <location>
        <begin position="186"/>
        <end position="198"/>
    </location>
</feature>
<feature type="region of interest" description="Disordered" evidence="2">
    <location>
        <begin position="166"/>
        <end position="259"/>
    </location>
</feature>
<protein>
    <recommendedName>
        <fullName evidence="3">Kri1-like C-terminal domain-containing protein</fullName>
    </recommendedName>
</protein>
<evidence type="ECO:0000256" key="2">
    <source>
        <dbReference type="SAM" id="MobiDB-lite"/>
    </source>
</evidence>
<evidence type="ECO:0000256" key="1">
    <source>
        <dbReference type="ARBA" id="ARBA00007473"/>
    </source>
</evidence>
<feature type="compositionally biased region" description="Acidic residues" evidence="2">
    <location>
        <begin position="214"/>
        <end position="230"/>
    </location>
</feature>
<dbReference type="GO" id="GO:0005730">
    <property type="term" value="C:nucleolus"/>
    <property type="evidence" value="ECO:0007669"/>
    <property type="project" value="TreeGrafter"/>
</dbReference>
<feature type="domain" description="Kri1-like C-terminal" evidence="3">
    <location>
        <begin position="258"/>
        <end position="304"/>
    </location>
</feature>
<feature type="compositionally biased region" description="Basic residues" evidence="2">
    <location>
        <begin position="234"/>
        <end position="245"/>
    </location>
</feature>
<feature type="compositionally biased region" description="Polar residues" evidence="2">
    <location>
        <begin position="1"/>
        <end position="16"/>
    </location>
</feature>
<feature type="compositionally biased region" description="Basic and acidic residues" evidence="2">
    <location>
        <begin position="90"/>
        <end position="128"/>
    </location>
</feature>
<dbReference type="GO" id="GO:0030686">
    <property type="term" value="C:90S preribosome"/>
    <property type="evidence" value="ECO:0007669"/>
    <property type="project" value="TreeGrafter"/>
</dbReference>
<feature type="compositionally biased region" description="Acidic residues" evidence="2">
    <location>
        <begin position="47"/>
        <end position="57"/>
    </location>
</feature>
<dbReference type="EMBL" id="JH717928">
    <property type="protein sequence ID" value="EWZ28305.1"/>
    <property type="molecule type" value="Genomic_DNA"/>
</dbReference>
<dbReference type="VEuPathDB" id="FungiDB:FOZG_18010"/>
<evidence type="ECO:0000259" key="3">
    <source>
        <dbReference type="Pfam" id="PF12936"/>
    </source>
</evidence>